<feature type="region of interest" description="Disordered" evidence="1">
    <location>
        <begin position="239"/>
        <end position="272"/>
    </location>
</feature>
<organism evidence="2 3">
    <name type="scientific">Rhodofomes roseus</name>
    <dbReference type="NCBI Taxonomy" id="34475"/>
    <lineage>
        <taxon>Eukaryota</taxon>
        <taxon>Fungi</taxon>
        <taxon>Dikarya</taxon>
        <taxon>Basidiomycota</taxon>
        <taxon>Agaricomycotina</taxon>
        <taxon>Agaricomycetes</taxon>
        <taxon>Polyporales</taxon>
        <taxon>Rhodofomes</taxon>
    </lineage>
</organism>
<protein>
    <submittedName>
        <fullName evidence="2">Uncharacterized protein</fullName>
    </submittedName>
</protein>
<feature type="region of interest" description="Disordered" evidence="1">
    <location>
        <begin position="119"/>
        <end position="153"/>
    </location>
</feature>
<feature type="compositionally biased region" description="Basic and acidic residues" evidence="1">
    <location>
        <begin position="1"/>
        <end position="21"/>
    </location>
</feature>
<dbReference type="EMBL" id="SEKV01000012">
    <property type="protein sequence ID" value="TFY69307.1"/>
    <property type="molecule type" value="Genomic_DNA"/>
</dbReference>
<accession>A0A4Y9Z5J0</accession>
<evidence type="ECO:0000313" key="3">
    <source>
        <dbReference type="Proteomes" id="UP000298390"/>
    </source>
</evidence>
<reference evidence="2 3" key="1">
    <citation type="submission" date="2019-01" db="EMBL/GenBank/DDBJ databases">
        <title>Genome sequencing of the rare red list fungi Fomitopsis rosea.</title>
        <authorList>
            <person name="Buettner E."/>
            <person name="Kellner H."/>
        </authorList>
    </citation>
    <scope>NUCLEOTIDE SEQUENCE [LARGE SCALE GENOMIC DNA]</scope>
    <source>
        <strain evidence="2 3">DSM 105464</strain>
    </source>
</reference>
<name>A0A4Y9Z5J0_9APHY</name>
<dbReference type="AlphaFoldDB" id="A0A4Y9Z5J0"/>
<feature type="region of interest" description="Disordered" evidence="1">
    <location>
        <begin position="1"/>
        <end position="28"/>
    </location>
</feature>
<proteinExistence type="predicted"/>
<gene>
    <name evidence="2" type="ORF">EVJ58_g484</name>
</gene>
<evidence type="ECO:0000256" key="1">
    <source>
        <dbReference type="SAM" id="MobiDB-lite"/>
    </source>
</evidence>
<dbReference type="STRING" id="34475.A0A4Y9Z5J0"/>
<feature type="region of interest" description="Disordered" evidence="1">
    <location>
        <begin position="204"/>
        <end position="224"/>
    </location>
</feature>
<feature type="compositionally biased region" description="Acidic residues" evidence="1">
    <location>
        <begin position="213"/>
        <end position="222"/>
    </location>
</feature>
<dbReference type="Proteomes" id="UP000298390">
    <property type="component" value="Unassembled WGS sequence"/>
</dbReference>
<evidence type="ECO:0000313" key="2">
    <source>
        <dbReference type="EMBL" id="TFY69307.1"/>
    </source>
</evidence>
<comment type="caution">
    <text evidence="2">The sequence shown here is derived from an EMBL/GenBank/DDBJ whole genome shotgun (WGS) entry which is preliminary data.</text>
</comment>
<sequence>MTAVPDHHVQVNHHPRMDPAKARRTSRIPDEPPPLACIHFRIVAIVARALHHLALPPHLLLPAHPLARDDPFCISKHPASGPLYLQQPSLEIIQLTEVPPPPRHQYTLPASSFISSSYVSSSSSSSDETEDETACSSYCSSDPEEETTRVSVPDETYKTRLHRVLVWREKLVKALGAPSTGTPLAYSRRPSVFIRHAVPLPAPSAQLKRKADDEEPESDDDTVSVTACAKAPRAPFSPYVAQASHSSKRSRSSAYRSHAPWPHSTASAHSCPACDASFTTRQSLQLHASEPSPNDACRAAVEYDFEG</sequence>